<keyword evidence="5" id="KW-1185">Reference proteome</keyword>
<dbReference type="InterPro" id="IPR006439">
    <property type="entry name" value="HAD-SF_hydro_IA"/>
</dbReference>
<evidence type="ECO:0000313" key="4">
    <source>
        <dbReference type="EMBL" id="PLS00992.1"/>
    </source>
</evidence>
<dbReference type="SFLD" id="SFLDS00003">
    <property type="entry name" value="Haloacid_Dehalogenase"/>
    <property type="match status" value="1"/>
</dbReference>
<dbReference type="Proteomes" id="UP000234950">
    <property type="component" value="Unassembled WGS sequence"/>
</dbReference>
<evidence type="ECO:0000256" key="2">
    <source>
        <dbReference type="ARBA" id="ARBA00022842"/>
    </source>
</evidence>
<dbReference type="InterPro" id="IPR036412">
    <property type="entry name" value="HAD-like_sf"/>
</dbReference>
<evidence type="ECO:0000256" key="3">
    <source>
        <dbReference type="HAMAP-Rule" id="MF_02240"/>
    </source>
</evidence>
<keyword evidence="1 3" id="KW-0378">Hydrolase</keyword>
<comment type="cofactor">
    <cofactor evidence="3">
        <name>Mg(2+)</name>
        <dbReference type="ChEBI" id="CHEBI:18420"/>
    </cofactor>
    <cofactor evidence="3">
        <name>Co(2+)</name>
        <dbReference type="ChEBI" id="CHEBI:48828"/>
    </cofactor>
</comment>
<comment type="catalytic activity">
    <reaction evidence="3">
        <text>O-phospho-L-serine + H2O = L-serine + phosphate</text>
        <dbReference type="Rhea" id="RHEA:21208"/>
        <dbReference type="ChEBI" id="CHEBI:15377"/>
        <dbReference type="ChEBI" id="CHEBI:33384"/>
        <dbReference type="ChEBI" id="CHEBI:43474"/>
        <dbReference type="ChEBI" id="CHEBI:57524"/>
        <dbReference type="EC" id="3.1.3.3"/>
    </reaction>
</comment>
<keyword evidence="3" id="KW-0718">Serine biosynthesis</keyword>
<comment type="pathway">
    <text evidence="3">Amino-acid biosynthesis; L-serine biosynthesis; L-serine from 3-phospho-D-glycerate: step 3/3.</text>
</comment>
<dbReference type="NCBIfam" id="TIGR01509">
    <property type="entry name" value="HAD-SF-IA-v3"/>
    <property type="match status" value="1"/>
</dbReference>
<gene>
    <name evidence="4" type="ORF">CVD27_27665</name>
</gene>
<evidence type="ECO:0000256" key="1">
    <source>
        <dbReference type="ARBA" id="ARBA00022801"/>
    </source>
</evidence>
<accession>A0A2N5H659</accession>
<dbReference type="GO" id="GO:0036424">
    <property type="term" value="F:L-phosphoserine phosphatase activity"/>
    <property type="evidence" value="ECO:0007669"/>
    <property type="project" value="UniProtKB-UniRule"/>
</dbReference>
<keyword evidence="2 3" id="KW-0460">Magnesium</keyword>
<dbReference type="AlphaFoldDB" id="A0A2N5H659"/>
<dbReference type="SFLD" id="SFLDG01129">
    <property type="entry name" value="C1.5:_HAD__Beta-PGM__Phosphata"/>
    <property type="match status" value="1"/>
</dbReference>
<dbReference type="InterPro" id="IPR044266">
    <property type="entry name" value="PSP_YsaA"/>
</dbReference>
<reference evidence="4 5" key="1">
    <citation type="submission" date="2017-11" db="EMBL/GenBank/DDBJ databases">
        <title>Comparitive Functional Genomics of Dry Heat Resistant strains isolated from the Viking Spacecraft.</title>
        <authorList>
            <person name="Seuylemezian A."/>
            <person name="Cooper K."/>
            <person name="Vaishampayan P."/>
        </authorList>
    </citation>
    <scope>NUCLEOTIDE SEQUENCE [LARGE SCALE GENOMIC DNA]</scope>
    <source>
        <strain evidence="4 5">V32-6</strain>
    </source>
</reference>
<comment type="caution">
    <text evidence="4">The sequence shown here is derived from an EMBL/GenBank/DDBJ whole genome shotgun (WGS) entry which is preliminary data.</text>
</comment>
<dbReference type="NCBIfam" id="TIGR01549">
    <property type="entry name" value="HAD-SF-IA-v1"/>
    <property type="match status" value="1"/>
</dbReference>
<dbReference type="EC" id="3.1.3.3" evidence="3"/>
<name>A0A2N5H659_9BACI</name>
<dbReference type="HAMAP" id="MF_02240">
    <property type="entry name" value="PSP"/>
    <property type="match status" value="1"/>
</dbReference>
<keyword evidence="3" id="KW-0170">Cobalt</keyword>
<dbReference type="RefSeq" id="WP_101652493.1">
    <property type="nucleotide sequence ID" value="NZ_PGVE01000109.1"/>
</dbReference>
<protein>
    <recommendedName>
        <fullName evidence="3">Phosphoserine phosphatase</fullName>
        <shortName evidence="3">PSP</shortName>
        <ecNumber evidence="3">3.1.3.3</ecNumber>
    </recommendedName>
</protein>
<dbReference type="Gene3D" id="3.40.50.1000">
    <property type="entry name" value="HAD superfamily/HAD-like"/>
    <property type="match status" value="1"/>
</dbReference>
<dbReference type="InterPro" id="IPR023214">
    <property type="entry name" value="HAD_sf"/>
</dbReference>
<comment type="function">
    <text evidence="3">Catalyzes the last step of the phosphorylated serine biosynthetic pathway, i.e. dephosphorylation of O-phospho-L-serine to form L-serine.</text>
</comment>
<dbReference type="PANTHER" id="PTHR46470:SF3">
    <property type="entry name" value="N-ACYLNEURAMINATE-9-PHOSPHATASE"/>
    <property type="match status" value="1"/>
</dbReference>
<proteinExistence type="inferred from homology"/>
<dbReference type="EMBL" id="PGVE01000109">
    <property type="protein sequence ID" value="PLS00992.1"/>
    <property type="molecule type" value="Genomic_DNA"/>
</dbReference>
<dbReference type="Pfam" id="PF00702">
    <property type="entry name" value="Hydrolase"/>
    <property type="match status" value="1"/>
</dbReference>
<dbReference type="SFLD" id="SFLDG01135">
    <property type="entry name" value="C1.5.6:_HAD__Beta-PGM__Phospha"/>
    <property type="match status" value="1"/>
</dbReference>
<evidence type="ECO:0000313" key="5">
    <source>
        <dbReference type="Proteomes" id="UP000234950"/>
    </source>
</evidence>
<dbReference type="SUPFAM" id="SSF56784">
    <property type="entry name" value="HAD-like"/>
    <property type="match status" value="1"/>
</dbReference>
<dbReference type="GO" id="GO:0006564">
    <property type="term" value="P:L-serine biosynthetic process"/>
    <property type="evidence" value="ECO:0007669"/>
    <property type="project" value="UniProtKB-UniRule"/>
</dbReference>
<dbReference type="OrthoDB" id="9809962at2"/>
<dbReference type="InterPro" id="IPR051400">
    <property type="entry name" value="HAD-like_hydrolase"/>
</dbReference>
<organism evidence="4 5">
    <name type="scientific">Neobacillus cucumis</name>
    <dbReference type="NCBI Taxonomy" id="1740721"/>
    <lineage>
        <taxon>Bacteria</taxon>
        <taxon>Bacillati</taxon>
        <taxon>Bacillota</taxon>
        <taxon>Bacilli</taxon>
        <taxon>Bacillales</taxon>
        <taxon>Bacillaceae</taxon>
        <taxon>Neobacillus</taxon>
    </lineage>
</organism>
<comment type="catalytic activity">
    <reaction evidence="3">
        <text>O-phospho-D-serine + H2O = D-serine + phosphate</text>
        <dbReference type="Rhea" id="RHEA:24873"/>
        <dbReference type="ChEBI" id="CHEBI:15377"/>
        <dbReference type="ChEBI" id="CHEBI:35247"/>
        <dbReference type="ChEBI" id="CHEBI:43474"/>
        <dbReference type="ChEBI" id="CHEBI:58680"/>
        <dbReference type="EC" id="3.1.3.3"/>
    </reaction>
</comment>
<dbReference type="PANTHER" id="PTHR46470">
    <property type="entry name" value="N-ACYLNEURAMINATE-9-PHOSPHATASE"/>
    <property type="match status" value="1"/>
</dbReference>
<sequence length="264" mass="30492">MIKAIFFDLDDTLLWDQKSVKEAFTATCKVAEERYGVDAEKLEEAVREAARTIYSSYEFYSFTQMIGINPFEGLWGNFSDENLEDFKKMNVTVPSYRKDAWTAGLKKMGIDDPDFGYELAERFPQERRKSPFVYEETFDILDSLKGQYQLLLLTNGSPELQNTKLEITPELVPYFDQIVISGDFGRGKPDPSIFEHALSLMELQKDEVIMVGDNLMTDVLGANRAGIKTVWINRHEKERNEVIPTYEIKHLEELFPILAELKEK</sequence>
<dbReference type="Gene3D" id="1.20.120.710">
    <property type="entry name" value="Haloacid dehalogenase hydrolase-like domain"/>
    <property type="match status" value="1"/>
</dbReference>
<keyword evidence="3" id="KW-0028">Amino-acid biosynthesis</keyword>
<comment type="similarity">
    <text evidence="3">Belongs to the HAD-like hydrolase superfamily.</text>
</comment>